<evidence type="ECO:0000256" key="1">
    <source>
        <dbReference type="SAM" id="MobiDB-lite"/>
    </source>
</evidence>
<evidence type="ECO:0000313" key="2">
    <source>
        <dbReference type="EMBL" id="KAK7507397.1"/>
    </source>
</evidence>
<gene>
    <name evidence="2" type="ORF">BaRGS_00001332</name>
</gene>
<keyword evidence="3" id="KW-1185">Reference proteome</keyword>
<name>A0ABD0M7A6_9CAEN</name>
<dbReference type="EMBL" id="JACVVK020000004">
    <property type="protein sequence ID" value="KAK7507397.1"/>
    <property type="molecule type" value="Genomic_DNA"/>
</dbReference>
<feature type="region of interest" description="Disordered" evidence="1">
    <location>
        <begin position="1"/>
        <end position="63"/>
    </location>
</feature>
<feature type="compositionally biased region" description="Polar residues" evidence="1">
    <location>
        <begin position="24"/>
        <end position="35"/>
    </location>
</feature>
<comment type="caution">
    <text evidence="2">The sequence shown here is derived from an EMBL/GenBank/DDBJ whole genome shotgun (WGS) entry which is preliminary data.</text>
</comment>
<proteinExistence type="predicted"/>
<evidence type="ECO:0000313" key="3">
    <source>
        <dbReference type="Proteomes" id="UP001519460"/>
    </source>
</evidence>
<accession>A0ABD0M7A6</accession>
<organism evidence="2 3">
    <name type="scientific">Batillaria attramentaria</name>
    <dbReference type="NCBI Taxonomy" id="370345"/>
    <lineage>
        <taxon>Eukaryota</taxon>
        <taxon>Metazoa</taxon>
        <taxon>Spiralia</taxon>
        <taxon>Lophotrochozoa</taxon>
        <taxon>Mollusca</taxon>
        <taxon>Gastropoda</taxon>
        <taxon>Caenogastropoda</taxon>
        <taxon>Sorbeoconcha</taxon>
        <taxon>Cerithioidea</taxon>
        <taxon>Batillariidae</taxon>
        <taxon>Batillaria</taxon>
    </lineage>
</organism>
<protein>
    <submittedName>
        <fullName evidence="2">Uncharacterized protein</fullName>
    </submittedName>
</protein>
<feature type="compositionally biased region" description="Polar residues" evidence="1">
    <location>
        <begin position="1"/>
        <end position="16"/>
    </location>
</feature>
<reference evidence="2 3" key="1">
    <citation type="journal article" date="2023" name="Sci. Data">
        <title>Genome assembly of the Korean intertidal mud-creeper Batillaria attramentaria.</title>
        <authorList>
            <person name="Patra A.K."/>
            <person name="Ho P.T."/>
            <person name="Jun S."/>
            <person name="Lee S.J."/>
            <person name="Kim Y."/>
            <person name="Won Y.J."/>
        </authorList>
    </citation>
    <scope>NUCLEOTIDE SEQUENCE [LARGE SCALE GENOMIC DNA]</scope>
    <source>
        <strain evidence="2">Wonlab-2016</strain>
    </source>
</reference>
<sequence>METAAARQTNDVTHTATGHRAEQLPNTPLARTTTRAHTHSQPDRARGRTRPRPTTATPVELGSPHLVALLTTSHPRRLDISAPFLCSHEHFSVRTRCLW</sequence>
<dbReference type="Proteomes" id="UP001519460">
    <property type="component" value="Unassembled WGS sequence"/>
</dbReference>
<dbReference type="AlphaFoldDB" id="A0ABD0M7A6"/>